<dbReference type="InterPro" id="IPR039448">
    <property type="entry name" value="Beta_helix"/>
</dbReference>
<dbReference type="OrthoDB" id="2512325at2"/>
<evidence type="ECO:0000259" key="3">
    <source>
        <dbReference type="Pfam" id="PF13229"/>
    </source>
</evidence>
<sequence length="630" mass="64692">MVFRIRPIIGDSFKRKERIGNRRARFSSLLALSKFDFEEEHEMNKQLDVHTDTESGLSGELNAAISRRRLLAAIGMSGAGMAAGALMSGGIGLAAPRGSVTEMVYGLSADCGSCVVPATIAELRVMTGTVTGTAFYVTDSGQEGHFYYDPGDTSSPDDTGLVLVSTAGYRFKRIYEGPVHVKWFGAKGDGSSDDTAAIQAAINGLAGGGVAFLPSSTYIVSSTVSIPYPNVKIMGSGSSTVIKAAAASNYETMISASGLSGIEIADLVVDANKANRTGLTVRTVAILLASCTDSSVDNCIVQNTIGGGGIPGVGIALGGVSVRCKVTGCILKDCGVAGKAADGVYTSGTQNLIMNCIALNCTDTGFVIEKSSLSGIIGCTAKQCGAGAAITNASAADVTGNFIDGLTIYDWSASNTGGIQIGTPNASLGALLNTRVSNVTMERVAGSGPSVYARQQGGKIIGLTLENIRINGAGTQGILFNATDILIANCHIYNTTNAGIQSQGACERVVIEGCYIYGGSFGIALTTGCTGCHIVGNVMIGITGQTNYGVYCFGTGTNINCIMNTIENVTVRKIGYDAGTLPNVFSSVNAGISTNATATATALGTLSRKFQIFDKDGGSIGFIPVYSTIT</sequence>
<gene>
    <name evidence="4" type="ORF">FE784_37550</name>
</gene>
<evidence type="ECO:0000313" key="4">
    <source>
        <dbReference type="EMBL" id="TNJ59185.1"/>
    </source>
</evidence>
<comment type="caution">
    <text evidence="4">The sequence shown here is derived from an EMBL/GenBank/DDBJ whole genome shotgun (WGS) entry which is preliminary data.</text>
</comment>
<proteinExistence type="predicted"/>
<protein>
    <recommendedName>
        <fullName evidence="6">Pectate lyase superfamily protein domain-containing protein</fullName>
    </recommendedName>
</protein>
<dbReference type="Proteomes" id="UP000307943">
    <property type="component" value="Unassembled WGS sequence"/>
</dbReference>
<dbReference type="Pfam" id="PF12708">
    <property type="entry name" value="Pect-lyase_RHGA_epim"/>
    <property type="match status" value="1"/>
</dbReference>
<keyword evidence="1" id="KW-0677">Repeat</keyword>
<dbReference type="AlphaFoldDB" id="A0A5C4SYM1"/>
<evidence type="ECO:0000256" key="1">
    <source>
        <dbReference type="ARBA" id="ARBA00022737"/>
    </source>
</evidence>
<evidence type="ECO:0000259" key="2">
    <source>
        <dbReference type="Pfam" id="PF12708"/>
    </source>
</evidence>
<dbReference type="InterPro" id="IPR012334">
    <property type="entry name" value="Pectin_lyas_fold"/>
</dbReference>
<dbReference type="EMBL" id="VDCQ01000095">
    <property type="protein sequence ID" value="TNJ59185.1"/>
    <property type="molecule type" value="Genomic_DNA"/>
</dbReference>
<dbReference type="InterPro" id="IPR024535">
    <property type="entry name" value="RHGA/B-epi-like_pectate_lyase"/>
</dbReference>
<dbReference type="PANTHER" id="PTHR22990">
    <property type="entry name" value="F-BOX ONLY PROTEIN"/>
    <property type="match status" value="1"/>
</dbReference>
<dbReference type="Gene3D" id="2.160.20.10">
    <property type="entry name" value="Single-stranded right-handed beta-helix, Pectin lyase-like"/>
    <property type="match status" value="2"/>
</dbReference>
<keyword evidence="5" id="KW-1185">Reference proteome</keyword>
<evidence type="ECO:0008006" key="6">
    <source>
        <dbReference type="Google" id="ProtNLM"/>
    </source>
</evidence>
<dbReference type="PANTHER" id="PTHR22990:SF15">
    <property type="entry name" value="F-BOX ONLY PROTEIN 10"/>
    <property type="match status" value="1"/>
</dbReference>
<feature type="domain" description="Right handed beta helix" evidence="3">
    <location>
        <begin position="436"/>
        <end position="566"/>
    </location>
</feature>
<evidence type="ECO:0000313" key="5">
    <source>
        <dbReference type="Proteomes" id="UP000307943"/>
    </source>
</evidence>
<dbReference type="Pfam" id="PF13229">
    <property type="entry name" value="Beta_helix"/>
    <property type="match status" value="1"/>
</dbReference>
<dbReference type="InterPro" id="IPR006626">
    <property type="entry name" value="PbH1"/>
</dbReference>
<accession>A0A5C4SYM1</accession>
<dbReference type="SMART" id="SM00710">
    <property type="entry name" value="PbH1"/>
    <property type="match status" value="9"/>
</dbReference>
<feature type="domain" description="Rhamnogalacturonase A/B/Epimerase-like pectate lyase" evidence="2">
    <location>
        <begin position="180"/>
        <end position="388"/>
    </location>
</feature>
<dbReference type="SUPFAM" id="SSF51126">
    <property type="entry name" value="Pectin lyase-like"/>
    <property type="match status" value="2"/>
</dbReference>
<dbReference type="InterPro" id="IPR051550">
    <property type="entry name" value="SCF-Subunits/Alg-Epimerases"/>
</dbReference>
<name>A0A5C4SYM1_9BACL</name>
<reference evidence="4 5" key="1">
    <citation type="submission" date="2019-05" db="EMBL/GenBank/DDBJ databases">
        <title>We sequenced the genome of Paenibacillus hemerocallicola KCTC 33185 for further insight into its adaptation and study the phylogeny of Paenibacillus.</title>
        <authorList>
            <person name="Narsing Rao M.P."/>
        </authorList>
    </citation>
    <scope>NUCLEOTIDE SEQUENCE [LARGE SCALE GENOMIC DNA]</scope>
    <source>
        <strain evidence="4 5">KCTC 33185</strain>
    </source>
</reference>
<dbReference type="InterPro" id="IPR011050">
    <property type="entry name" value="Pectin_lyase_fold/virulence"/>
</dbReference>
<organism evidence="4 5">
    <name type="scientific">Paenibacillus hemerocallicola</name>
    <dbReference type="NCBI Taxonomy" id="1172614"/>
    <lineage>
        <taxon>Bacteria</taxon>
        <taxon>Bacillati</taxon>
        <taxon>Bacillota</taxon>
        <taxon>Bacilli</taxon>
        <taxon>Bacillales</taxon>
        <taxon>Paenibacillaceae</taxon>
        <taxon>Paenibacillus</taxon>
    </lineage>
</organism>